<dbReference type="GO" id="GO:0016740">
    <property type="term" value="F:transferase activity"/>
    <property type="evidence" value="ECO:0007669"/>
    <property type="project" value="UniProtKB-KW"/>
</dbReference>
<feature type="domain" description="Spore protein YkvP/CgeB glycosyl transferase-like" evidence="1">
    <location>
        <begin position="238"/>
        <end position="373"/>
    </location>
</feature>
<accession>A0A7S8EA60</accession>
<organism evidence="2 3">
    <name type="scientific">Phototrophicus methaneseepsis</name>
    <dbReference type="NCBI Taxonomy" id="2710758"/>
    <lineage>
        <taxon>Bacteria</taxon>
        <taxon>Bacillati</taxon>
        <taxon>Chloroflexota</taxon>
        <taxon>Candidatus Thermofontia</taxon>
        <taxon>Phototrophicales</taxon>
        <taxon>Phototrophicaceae</taxon>
        <taxon>Phototrophicus</taxon>
    </lineage>
</organism>
<dbReference type="Gene3D" id="3.40.50.2000">
    <property type="entry name" value="Glycogen Phosphorylase B"/>
    <property type="match status" value="1"/>
</dbReference>
<gene>
    <name evidence="2" type="ORF">G4Y79_02145</name>
</gene>
<sequence>MSHSILFVASLHHPEQLLTEWEGIPEGIPRPLFPTSLRQHYLERAMLRRGYRLDVFWRNLPGFGPQDIHRLQAERFREGMTPQKVTQALLRRLPARANPDLRQRNAALLKKAEQFRPEIVWVVGDNTVIYPETLATLKQRYGCKIVYATGVSPIVFAGKLERDAAPLYDLVLVNDFYHGIQWLELGAKQAECLPLSAIDPDFHKPQVLSDAEKAAFACDVTFVGTLLPAHLYGERVEALNALTDVDLGLWSVHDAPASLKPYLRGSALGREMFRVLSGATISLNVHGNFMRYGGNMRLFEAAGVGAFQISDERPGIHEWFTVGEHLVTYNDLDDLHAKVQYYLAHPDEREQIARAGREHALKHHTYEQRLDAIEVLLG</sequence>
<protein>
    <submittedName>
        <fullName evidence="2">Glycosyltransferase</fullName>
    </submittedName>
</protein>
<dbReference type="Proteomes" id="UP000594468">
    <property type="component" value="Chromosome"/>
</dbReference>
<proteinExistence type="predicted"/>
<reference evidence="2 3" key="1">
    <citation type="submission" date="2020-02" db="EMBL/GenBank/DDBJ databases">
        <authorList>
            <person name="Zheng R.K."/>
            <person name="Sun C.M."/>
        </authorList>
    </citation>
    <scope>NUCLEOTIDE SEQUENCE [LARGE SCALE GENOMIC DNA]</scope>
    <source>
        <strain evidence="3">rifampicinis</strain>
    </source>
</reference>
<evidence type="ECO:0000313" key="2">
    <source>
        <dbReference type="EMBL" id="QPC83199.1"/>
    </source>
</evidence>
<evidence type="ECO:0000259" key="1">
    <source>
        <dbReference type="Pfam" id="PF13524"/>
    </source>
</evidence>
<name>A0A7S8EA60_9CHLR</name>
<dbReference type="KEGG" id="pmet:G4Y79_02145"/>
<dbReference type="SUPFAM" id="SSF53756">
    <property type="entry name" value="UDP-Glycosyltransferase/glycogen phosphorylase"/>
    <property type="match status" value="1"/>
</dbReference>
<evidence type="ECO:0000313" key="3">
    <source>
        <dbReference type="Proteomes" id="UP000594468"/>
    </source>
</evidence>
<dbReference type="AlphaFoldDB" id="A0A7S8EA60"/>
<dbReference type="Pfam" id="PF13524">
    <property type="entry name" value="Glyco_trans_1_2"/>
    <property type="match status" value="1"/>
</dbReference>
<dbReference type="EMBL" id="CP062983">
    <property type="protein sequence ID" value="QPC83199.1"/>
    <property type="molecule type" value="Genomic_DNA"/>
</dbReference>
<dbReference type="RefSeq" id="WP_195171266.1">
    <property type="nucleotide sequence ID" value="NZ_CP062983.1"/>
</dbReference>
<keyword evidence="3" id="KW-1185">Reference proteome</keyword>
<dbReference type="InterPro" id="IPR055259">
    <property type="entry name" value="YkvP/CgeB_Glyco_trans-like"/>
</dbReference>
<keyword evidence="2" id="KW-0808">Transferase</keyword>